<evidence type="ECO:0000313" key="12">
    <source>
        <dbReference type="EnsemblFungi" id="MAPG_04583T0"/>
    </source>
</evidence>
<feature type="transmembrane region" description="Helical" evidence="9">
    <location>
        <begin position="290"/>
        <end position="311"/>
    </location>
</feature>
<dbReference type="PROSITE" id="PS50850">
    <property type="entry name" value="MFS"/>
    <property type="match status" value="1"/>
</dbReference>
<feature type="transmembrane region" description="Helical" evidence="9">
    <location>
        <begin position="331"/>
        <end position="350"/>
    </location>
</feature>
<dbReference type="PANTHER" id="PTHR48022">
    <property type="entry name" value="PLASTIDIC GLUCOSE TRANSPORTER 4"/>
    <property type="match status" value="1"/>
</dbReference>
<dbReference type="VEuPathDB" id="FungiDB:MAPG_04583"/>
<dbReference type="Pfam" id="PF00083">
    <property type="entry name" value="Sugar_tr"/>
    <property type="match status" value="1"/>
</dbReference>
<evidence type="ECO:0000256" key="5">
    <source>
        <dbReference type="ARBA" id="ARBA00022989"/>
    </source>
</evidence>
<dbReference type="InterPro" id="IPR050360">
    <property type="entry name" value="MFS_Sugar_Transporters"/>
</dbReference>
<dbReference type="InterPro" id="IPR020846">
    <property type="entry name" value="MFS_dom"/>
</dbReference>
<evidence type="ECO:0000313" key="11">
    <source>
        <dbReference type="EMBL" id="KLU85560.1"/>
    </source>
</evidence>
<dbReference type="EMBL" id="ADBL01001075">
    <property type="status" value="NOT_ANNOTATED_CDS"/>
    <property type="molecule type" value="Genomic_DNA"/>
</dbReference>
<evidence type="ECO:0000256" key="2">
    <source>
        <dbReference type="ARBA" id="ARBA00010992"/>
    </source>
</evidence>
<dbReference type="NCBIfam" id="TIGR00879">
    <property type="entry name" value="SP"/>
    <property type="match status" value="1"/>
</dbReference>
<evidence type="ECO:0000259" key="10">
    <source>
        <dbReference type="PROSITE" id="PS50850"/>
    </source>
</evidence>
<evidence type="ECO:0000256" key="4">
    <source>
        <dbReference type="ARBA" id="ARBA00022692"/>
    </source>
</evidence>
<dbReference type="EMBL" id="GL876968">
    <property type="protein sequence ID" value="KLU85560.1"/>
    <property type="molecule type" value="Genomic_DNA"/>
</dbReference>
<gene>
    <name evidence="11" type="ORF">MAPG_04583</name>
</gene>
<evidence type="ECO:0000256" key="7">
    <source>
        <dbReference type="RuleBase" id="RU003346"/>
    </source>
</evidence>
<dbReference type="InterPro" id="IPR005828">
    <property type="entry name" value="MFS_sugar_transport-like"/>
</dbReference>
<reference evidence="11" key="3">
    <citation type="submission" date="2011-03" db="EMBL/GenBank/DDBJ databases">
        <title>Annotation of Magnaporthe poae ATCC 64411.</title>
        <authorList>
            <person name="Ma L.-J."/>
            <person name="Dead R."/>
            <person name="Young S.K."/>
            <person name="Zeng Q."/>
            <person name="Gargeya S."/>
            <person name="Fitzgerald M."/>
            <person name="Haas B."/>
            <person name="Abouelleil A."/>
            <person name="Alvarado L."/>
            <person name="Arachchi H.M."/>
            <person name="Berlin A."/>
            <person name="Brown A."/>
            <person name="Chapman S.B."/>
            <person name="Chen Z."/>
            <person name="Dunbar C."/>
            <person name="Freedman E."/>
            <person name="Gearin G."/>
            <person name="Gellesch M."/>
            <person name="Goldberg J."/>
            <person name="Griggs A."/>
            <person name="Gujja S."/>
            <person name="Heiman D."/>
            <person name="Howarth C."/>
            <person name="Larson L."/>
            <person name="Lui A."/>
            <person name="MacDonald P.J.P."/>
            <person name="Mehta T."/>
            <person name="Montmayeur A."/>
            <person name="Murphy C."/>
            <person name="Neiman D."/>
            <person name="Pearson M."/>
            <person name="Priest M."/>
            <person name="Roberts A."/>
            <person name="Saif S."/>
            <person name="Shea T."/>
            <person name="Shenoy N."/>
            <person name="Sisk P."/>
            <person name="Stolte C."/>
            <person name="Sykes S."/>
            <person name="Yandava C."/>
            <person name="Wortman J."/>
            <person name="Nusbaum C."/>
            <person name="Birren B."/>
        </authorList>
    </citation>
    <scope>NUCLEOTIDE SEQUENCE</scope>
    <source>
        <strain evidence="11">ATCC 64411</strain>
    </source>
</reference>
<evidence type="ECO:0000256" key="8">
    <source>
        <dbReference type="SAM" id="MobiDB-lite"/>
    </source>
</evidence>
<reference evidence="12" key="5">
    <citation type="submission" date="2015-06" db="UniProtKB">
        <authorList>
            <consortium name="EnsemblFungi"/>
        </authorList>
    </citation>
    <scope>IDENTIFICATION</scope>
    <source>
        <strain evidence="12">ATCC 64411</strain>
    </source>
</reference>
<feature type="transmembrane region" description="Helical" evidence="9">
    <location>
        <begin position="171"/>
        <end position="191"/>
    </location>
</feature>
<name>A0A0C4DX45_MAGP6</name>
<dbReference type="EnsemblFungi" id="MAPG_04583T0">
    <property type="protein sequence ID" value="MAPG_04583T0"/>
    <property type="gene ID" value="MAPG_04583"/>
</dbReference>
<evidence type="ECO:0000256" key="6">
    <source>
        <dbReference type="ARBA" id="ARBA00023136"/>
    </source>
</evidence>
<dbReference type="InterPro" id="IPR036259">
    <property type="entry name" value="MFS_trans_sf"/>
</dbReference>
<dbReference type="FunFam" id="1.20.1250.20:FF:000117">
    <property type="entry name" value="MFS hexose transporter"/>
    <property type="match status" value="1"/>
</dbReference>
<dbReference type="GO" id="GO:0005351">
    <property type="term" value="F:carbohydrate:proton symporter activity"/>
    <property type="evidence" value="ECO:0007669"/>
    <property type="project" value="TreeGrafter"/>
</dbReference>
<feature type="transmembrane region" description="Helical" evidence="9">
    <location>
        <begin position="456"/>
        <end position="475"/>
    </location>
</feature>
<comment type="subcellular location">
    <subcellularLocation>
        <location evidence="1">Membrane</location>
        <topology evidence="1">Multi-pass membrane protein</topology>
    </subcellularLocation>
</comment>
<evidence type="ECO:0000256" key="3">
    <source>
        <dbReference type="ARBA" id="ARBA00022448"/>
    </source>
</evidence>
<dbReference type="Gene3D" id="1.20.1250.20">
    <property type="entry name" value="MFS general substrate transporter like domains"/>
    <property type="match status" value="1"/>
</dbReference>
<feature type="transmembrane region" description="Helical" evidence="9">
    <location>
        <begin position="357"/>
        <end position="375"/>
    </location>
</feature>
<reference evidence="12" key="4">
    <citation type="journal article" date="2015" name="G3 (Bethesda)">
        <title>Genome sequences of three phytopathogenic species of the Magnaporthaceae family of fungi.</title>
        <authorList>
            <person name="Okagaki L.H."/>
            <person name="Nunes C.C."/>
            <person name="Sailsbery J."/>
            <person name="Clay B."/>
            <person name="Brown D."/>
            <person name="John T."/>
            <person name="Oh Y."/>
            <person name="Young N."/>
            <person name="Fitzgerald M."/>
            <person name="Haas B.J."/>
            <person name="Zeng Q."/>
            <person name="Young S."/>
            <person name="Adiconis X."/>
            <person name="Fan L."/>
            <person name="Levin J.Z."/>
            <person name="Mitchell T.K."/>
            <person name="Okubara P.A."/>
            <person name="Farman M.L."/>
            <person name="Kohn L.M."/>
            <person name="Birren B."/>
            <person name="Ma L.-J."/>
            <person name="Dean R.A."/>
        </authorList>
    </citation>
    <scope>NUCLEOTIDE SEQUENCE</scope>
    <source>
        <strain evidence="12">ATCC 64411 / 73-15</strain>
    </source>
</reference>
<reference evidence="13" key="1">
    <citation type="submission" date="2010-05" db="EMBL/GenBank/DDBJ databases">
        <title>The genome sequence of Magnaporthe poae strain ATCC 64411.</title>
        <authorList>
            <person name="Ma L.-J."/>
            <person name="Dead R."/>
            <person name="Young S."/>
            <person name="Zeng Q."/>
            <person name="Koehrsen M."/>
            <person name="Alvarado L."/>
            <person name="Berlin A."/>
            <person name="Chapman S.B."/>
            <person name="Chen Z."/>
            <person name="Freedman E."/>
            <person name="Gellesch M."/>
            <person name="Goldberg J."/>
            <person name="Griggs A."/>
            <person name="Gujja S."/>
            <person name="Heilman E.R."/>
            <person name="Heiman D."/>
            <person name="Hepburn T."/>
            <person name="Howarth C."/>
            <person name="Jen D."/>
            <person name="Larson L."/>
            <person name="Mehta T."/>
            <person name="Neiman D."/>
            <person name="Pearson M."/>
            <person name="Roberts A."/>
            <person name="Saif S."/>
            <person name="Shea T."/>
            <person name="Shenoy N."/>
            <person name="Sisk P."/>
            <person name="Stolte C."/>
            <person name="Sykes S."/>
            <person name="Walk T."/>
            <person name="White J."/>
            <person name="Yandava C."/>
            <person name="Haas B."/>
            <person name="Nusbaum C."/>
            <person name="Birren B."/>
        </authorList>
    </citation>
    <scope>NUCLEOTIDE SEQUENCE [LARGE SCALE GENOMIC DNA]</scope>
    <source>
        <strain evidence="13">ATCC 64411 / 73-15</strain>
    </source>
</reference>
<evidence type="ECO:0000256" key="9">
    <source>
        <dbReference type="SAM" id="Phobius"/>
    </source>
</evidence>
<comment type="similarity">
    <text evidence="2 7">Belongs to the major facilitator superfamily. Sugar transporter (TC 2.A.1.1) family.</text>
</comment>
<evidence type="ECO:0000256" key="1">
    <source>
        <dbReference type="ARBA" id="ARBA00004141"/>
    </source>
</evidence>
<dbReference type="OrthoDB" id="6133115at2759"/>
<feature type="transmembrane region" description="Helical" evidence="9">
    <location>
        <begin position="36"/>
        <end position="54"/>
    </location>
</feature>
<organism evidence="12 13">
    <name type="scientific">Magnaporthiopsis poae (strain ATCC 64411 / 73-15)</name>
    <name type="common">Kentucky bluegrass fungus</name>
    <name type="synonym">Magnaporthe poae</name>
    <dbReference type="NCBI Taxonomy" id="644358"/>
    <lineage>
        <taxon>Eukaryota</taxon>
        <taxon>Fungi</taxon>
        <taxon>Dikarya</taxon>
        <taxon>Ascomycota</taxon>
        <taxon>Pezizomycotina</taxon>
        <taxon>Sordariomycetes</taxon>
        <taxon>Sordariomycetidae</taxon>
        <taxon>Magnaporthales</taxon>
        <taxon>Magnaporthaceae</taxon>
        <taxon>Magnaporthiopsis</taxon>
    </lineage>
</organism>
<keyword evidence="4 9" id="KW-0812">Transmembrane</keyword>
<dbReference type="Proteomes" id="UP000011715">
    <property type="component" value="Unassembled WGS sequence"/>
</dbReference>
<keyword evidence="5 9" id="KW-1133">Transmembrane helix</keyword>
<dbReference type="eggNOG" id="KOG0254">
    <property type="taxonomic scope" value="Eukaryota"/>
</dbReference>
<sequence length="524" mass="59298">MAPVIGQREQVTDDDRLSRIAQADSKPWYRKPRLRFLYLIMIPTCLGVEWTSGFDSSMMNSLQAVPAWVDYFDNPQGAQLGLLGAIYSLGGLMAVPFVPSVSQRLGRRWTIVASSLLMCVGAGMQAGARNTDMFLASRWLLGFGIPFAIVNASAMLGELSYAKERPVMTSLFNASWFVGAIIAAGTTYGTFQMATTWSWRLPSLLQLVPSMCQICFMRWLPESPRWLISRDRHEEALAVLHEYHAEGADGDEFARLEFAQIQSTIAVEKETAARFVWADVWRDAPMRKRFTLAAVVGFFTQWSGNLLLSVYMKKILKMVGISDDRLVQQIILGHTCWGMVNAVPIAFLAPRFPRRRMFLICTVGTACVYTAWTIATARYEIDKAAGAAVPVILFIFVYSPFYNIGWNALTYTYMVELFPYEQRSKGIAVEQLTVRLAVFFNTYANPIAMDAIGWRYYLIYCIWILVEIATVFFFFPETHGRTLEELSFMFEGKELQDRVRSGVDKMVQADEAEPRATKRDRDGA</sequence>
<reference evidence="11" key="2">
    <citation type="submission" date="2010-05" db="EMBL/GenBank/DDBJ databases">
        <title>The Genome Sequence of Magnaporthe poae strain ATCC 64411.</title>
        <authorList>
            <consortium name="The Broad Institute Genome Sequencing Platform"/>
            <consortium name="Broad Institute Genome Sequencing Center for Infectious Disease"/>
            <person name="Ma L.-J."/>
            <person name="Dead R."/>
            <person name="Young S."/>
            <person name="Zeng Q."/>
            <person name="Koehrsen M."/>
            <person name="Alvarado L."/>
            <person name="Berlin A."/>
            <person name="Chapman S.B."/>
            <person name="Chen Z."/>
            <person name="Freedman E."/>
            <person name="Gellesch M."/>
            <person name="Goldberg J."/>
            <person name="Griggs A."/>
            <person name="Gujja S."/>
            <person name="Heilman E.R."/>
            <person name="Heiman D."/>
            <person name="Hepburn T."/>
            <person name="Howarth C."/>
            <person name="Jen D."/>
            <person name="Larson L."/>
            <person name="Mehta T."/>
            <person name="Neiman D."/>
            <person name="Pearson M."/>
            <person name="Roberts A."/>
            <person name="Saif S."/>
            <person name="Shea T."/>
            <person name="Shenoy N."/>
            <person name="Sisk P."/>
            <person name="Stolte C."/>
            <person name="Sykes S."/>
            <person name="Walk T."/>
            <person name="White J."/>
            <person name="Yandava C."/>
            <person name="Haas B."/>
            <person name="Nusbaum C."/>
            <person name="Birren B."/>
        </authorList>
    </citation>
    <scope>NUCLEOTIDE SEQUENCE</scope>
    <source>
        <strain evidence="11">ATCC 64411</strain>
    </source>
</reference>
<feature type="region of interest" description="Disordered" evidence="8">
    <location>
        <begin position="504"/>
        <end position="524"/>
    </location>
</feature>
<dbReference type="AlphaFoldDB" id="A0A0C4DX45"/>
<dbReference type="InterPro" id="IPR003663">
    <property type="entry name" value="Sugar/inositol_transpt"/>
</dbReference>
<feature type="domain" description="Major facilitator superfamily (MFS) profile" evidence="10">
    <location>
        <begin position="41"/>
        <end position="479"/>
    </location>
</feature>
<feature type="transmembrane region" description="Helical" evidence="9">
    <location>
        <begin position="139"/>
        <end position="159"/>
    </location>
</feature>
<proteinExistence type="inferred from homology"/>
<protein>
    <recommendedName>
        <fullName evidence="10">Major facilitator superfamily (MFS) profile domain-containing protein</fullName>
    </recommendedName>
</protein>
<feature type="transmembrane region" description="Helical" evidence="9">
    <location>
        <begin position="387"/>
        <end position="406"/>
    </location>
</feature>
<feature type="compositionally biased region" description="Basic and acidic residues" evidence="8">
    <location>
        <begin position="512"/>
        <end position="524"/>
    </location>
</feature>
<keyword evidence="13" id="KW-1185">Reference proteome</keyword>
<accession>A0A0C4DX45</accession>
<dbReference type="OMA" id="FYNIGWN"/>
<evidence type="ECO:0000313" key="13">
    <source>
        <dbReference type="Proteomes" id="UP000011715"/>
    </source>
</evidence>
<keyword evidence="3 7" id="KW-0813">Transport</keyword>
<dbReference type="PANTHER" id="PTHR48022:SF29">
    <property type="entry name" value="SUGAR TRANSPORTER, PUTATIVE (AFU_ORTHOLOGUE AFUA_6G14500)-RELATED"/>
    <property type="match status" value="1"/>
</dbReference>
<keyword evidence="6 9" id="KW-0472">Membrane</keyword>
<dbReference type="GO" id="GO:0016020">
    <property type="term" value="C:membrane"/>
    <property type="evidence" value="ECO:0007669"/>
    <property type="project" value="UniProtKB-SubCell"/>
</dbReference>
<dbReference type="SUPFAM" id="SSF103473">
    <property type="entry name" value="MFS general substrate transporter"/>
    <property type="match status" value="1"/>
</dbReference>
<feature type="transmembrane region" description="Helical" evidence="9">
    <location>
        <begin position="78"/>
        <end position="97"/>
    </location>
</feature>